<dbReference type="GO" id="GO:0005634">
    <property type="term" value="C:nucleus"/>
    <property type="evidence" value="ECO:0007669"/>
    <property type="project" value="TreeGrafter"/>
</dbReference>
<feature type="domain" description="C2H2-type" evidence="7">
    <location>
        <begin position="507"/>
        <end position="534"/>
    </location>
</feature>
<keyword evidence="9" id="KW-1185">Reference proteome</keyword>
<feature type="region of interest" description="Disordered" evidence="6">
    <location>
        <begin position="1"/>
        <end position="63"/>
    </location>
</feature>
<dbReference type="SUPFAM" id="SSF57667">
    <property type="entry name" value="beta-beta-alpha zinc fingers"/>
    <property type="match status" value="5"/>
</dbReference>
<dbReference type="GO" id="GO:0008270">
    <property type="term" value="F:zinc ion binding"/>
    <property type="evidence" value="ECO:0007669"/>
    <property type="project" value="UniProtKB-KW"/>
</dbReference>
<dbReference type="FunFam" id="3.30.160.60:FF:000557">
    <property type="entry name" value="zinc finger and SCAN domain-containing protein 29"/>
    <property type="match status" value="1"/>
</dbReference>
<proteinExistence type="predicted"/>
<dbReference type="GO" id="GO:0000981">
    <property type="term" value="F:DNA-binding transcription factor activity, RNA polymerase II-specific"/>
    <property type="evidence" value="ECO:0007669"/>
    <property type="project" value="TreeGrafter"/>
</dbReference>
<accession>A0A9W9ZSA9</accession>
<evidence type="ECO:0000256" key="1">
    <source>
        <dbReference type="ARBA" id="ARBA00022723"/>
    </source>
</evidence>
<dbReference type="FunFam" id="3.30.160.60:FF:002343">
    <property type="entry name" value="Zinc finger protein 33A"/>
    <property type="match status" value="1"/>
</dbReference>
<feature type="domain" description="C2H2-type" evidence="7">
    <location>
        <begin position="657"/>
        <end position="684"/>
    </location>
</feature>
<evidence type="ECO:0000256" key="3">
    <source>
        <dbReference type="ARBA" id="ARBA00022771"/>
    </source>
</evidence>
<keyword evidence="4" id="KW-0862">Zinc</keyword>
<dbReference type="PANTHER" id="PTHR14196:SF12">
    <property type="entry name" value="ZINC FINGER PROTEIN 208-LIKE"/>
    <property type="match status" value="1"/>
</dbReference>
<protein>
    <recommendedName>
        <fullName evidence="7">C2H2-type domain-containing protein</fullName>
    </recommendedName>
</protein>
<feature type="compositionally biased region" description="Low complexity" evidence="6">
    <location>
        <begin position="1"/>
        <end position="20"/>
    </location>
</feature>
<dbReference type="InterPro" id="IPR013087">
    <property type="entry name" value="Znf_C2H2_type"/>
</dbReference>
<dbReference type="GO" id="GO:0000977">
    <property type="term" value="F:RNA polymerase II transcription regulatory region sequence-specific DNA binding"/>
    <property type="evidence" value="ECO:0007669"/>
    <property type="project" value="TreeGrafter"/>
</dbReference>
<keyword evidence="3 5" id="KW-0863">Zinc-finger</keyword>
<dbReference type="Pfam" id="PF00096">
    <property type="entry name" value="zf-C2H2"/>
    <property type="match status" value="6"/>
</dbReference>
<comment type="caution">
    <text evidence="8">The sequence shown here is derived from an EMBL/GenBank/DDBJ whole genome shotgun (WGS) entry which is preliminary data.</text>
</comment>
<dbReference type="PROSITE" id="PS50157">
    <property type="entry name" value="ZINC_FINGER_C2H2_2"/>
    <property type="match status" value="8"/>
</dbReference>
<feature type="compositionally biased region" description="Polar residues" evidence="6">
    <location>
        <begin position="428"/>
        <end position="437"/>
    </location>
</feature>
<name>A0A9W9ZSA9_9CNID</name>
<evidence type="ECO:0000256" key="5">
    <source>
        <dbReference type="PROSITE-ProRule" id="PRU00042"/>
    </source>
</evidence>
<dbReference type="PANTHER" id="PTHR14196">
    <property type="entry name" value="ODD-SKIPPED - RELATED"/>
    <property type="match status" value="1"/>
</dbReference>
<dbReference type="PROSITE" id="PS00028">
    <property type="entry name" value="ZINC_FINGER_C2H2_1"/>
    <property type="match status" value="8"/>
</dbReference>
<dbReference type="OrthoDB" id="5953651at2759"/>
<dbReference type="AlphaFoldDB" id="A0A9W9ZSA9"/>
<evidence type="ECO:0000256" key="4">
    <source>
        <dbReference type="ARBA" id="ARBA00022833"/>
    </source>
</evidence>
<dbReference type="Gene3D" id="3.30.160.60">
    <property type="entry name" value="Classic Zinc Finger"/>
    <property type="match status" value="6"/>
</dbReference>
<evidence type="ECO:0000256" key="2">
    <source>
        <dbReference type="ARBA" id="ARBA00022737"/>
    </source>
</evidence>
<gene>
    <name evidence="8" type="ORF">OS493_003981</name>
</gene>
<dbReference type="InterPro" id="IPR036236">
    <property type="entry name" value="Znf_C2H2_sf"/>
</dbReference>
<feature type="domain" description="C2H2-type" evidence="7">
    <location>
        <begin position="479"/>
        <end position="506"/>
    </location>
</feature>
<dbReference type="SMART" id="SM00355">
    <property type="entry name" value="ZnF_C2H2"/>
    <property type="match status" value="9"/>
</dbReference>
<evidence type="ECO:0000259" key="7">
    <source>
        <dbReference type="PROSITE" id="PS50157"/>
    </source>
</evidence>
<feature type="domain" description="C2H2-type" evidence="7">
    <location>
        <begin position="629"/>
        <end position="656"/>
    </location>
</feature>
<evidence type="ECO:0000313" key="8">
    <source>
        <dbReference type="EMBL" id="KAJ7387018.1"/>
    </source>
</evidence>
<evidence type="ECO:0000256" key="6">
    <source>
        <dbReference type="SAM" id="MobiDB-lite"/>
    </source>
</evidence>
<organism evidence="8 9">
    <name type="scientific">Desmophyllum pertusum</name>
    <dbReference type="NCBI Taxonomy" id="174260"/>
    <lineage>
        <taxon>Eukaryota</taxon>
        <taxon>Metazoa</taxon>
        <taxon>Cnidaria</taxon>
        <taxon>Anthozoa</taxon>
        <taxon>Hexacorallia</taxon>
        <taxon>Scleractinia</taxon>
        <taxon>Caryophylliina</taxon>
        <taxon>Caryophylliidae</taxon>
        <taxon>Desmophyllum</taxon>
    </lineage>
</organism>
<dbReference type="EMBL" id="MU825874">
    <property type="protein sequence ID" value="KAJ7387018.1"/>
    <property type="molecule type" value="Genomic_DNA"/>
</dbReference>
<feature type="compositionally biased region" description="Low complexity" evidence="6">
    <location>
        <begin position="32"/>
        <end position="48"/>
    </location>
</feature>
<feature type="domain" description="C2H2-type" evidence="7">
    <location>
        <begin position="596"/>
        <end position="623"/>
    </location>
</feature>
<dbReference type="InterPro" id="IPR050717">
    <property type="entry name" value="C2H2-ZF_Transcription_Reg"/>
</dbReference>
<sequence>MQHRSSPSTTPGSGSETMSESGDEVNQTLKRSPSASPAIPARPQAAASVSPGLTYHDVPNMQLPNMSHMEQTSVAPPKMTSKGAEFHVPQSVQVRYCRSPQPNPQGMDYLRLPFQSTSYAGNKQSISTPERIGHVSVSLPERQKSPTLDQSVNAMHSAVNSAPQRKPHFAVNVDPRSQRRNHSNFIENSPGAENALMGSAMVPKTVKSTNIVPCHRVSVIQYHSSAQNPSNDGRNEESLIKGTVLSESAFKTVESKPSADQLNNHEVSQNYRLMRNMEYLVRGIPQERIPYVPLTAENSITLRSWNKEIDEHVGKYSWALKEAKKTCEQLKMRDQVMQFSPTAIHSLESNQRNIFSQANEQPSTSLHSVLMSQERSVDMLKYLAREQIKLKDASPRETRSPSVEDDSETSEASESGDVPSGGKMFGNTGKQSPSSDSLDQRDSSEGAIHHCEVCKKTFSRSSLLKQHSVIHMGNKRFKFRCEVCGKMFRTRSHLRDHTRIHTGERPFKCHICQKAFKQSSDLKKHINLHTGANQFKCEECNMEFRRADALRKHKLGHKVGNMPCGHCGKNFLHIGALRAHRAMHNVQPVKTSRAFHRCNYCFKTFTKVESYKIHIEEHAQEQSGEVVLFDCKICSMKFFTEAEFQDHMNIHNGKRPYKCFVCDKEFCIAEHLQDHVRLHSDAASRLRCEDGSNILQRRDDLIRHSAIHA</sequence>
<dbReference type="Proteomes" id="UP001163046">
    <property type="component" value="Unassembled WGS sequence"/>
</dbReference>
<feature type="domain" description="C2H2-type" evidence="7">
    <location>
        <begin position="449"/>
        <end position="476"/>
    </location>
</feature>
<feature type="domain" description="C2H2-type" evidence="7">
    <location>
        <begin position="535"/>
        <end position="563"/>
    </location>
</feature>
<keyword evidence="1" id="KW-0479">Metal-binding</keyword>
<feature type="region of interest" description="Disordered" evidence="6">
    <location>
        <begin position="391"/>
        <end position="442"/>
    </location>
</feature>
<feature type="domain" description="C2H2-type" evidence="7">
    <location>
        <begin position="562"/>
        <end position="589"/>
    </location>
</feature>
<keyword evidence="2" id="KW-0677">Repeat</keyword>
<evidence type="ECO:0000313" key="9">
    <source>
        <dbReference type="Proteomes" id="UP001163046"/>
    </source>
</evidence>
<reference evidence="8" key="1">
    <citation type="submission" date="2023-01" db="EMBL/GenBank/DDBJ databases">
        <title>Genome assembly of the deep-sea coral Lophelia pertusa.</title>
        <authorList>
            <person name="Herrera S."/>
            <person name="Cordes E."/>
        </authorList>
    </citation>
    <scope>NUCLEOTIDE SEQUENCE</scope>
    <source>
        <strain evidence="8">USNM1676648</strain>
        <tissue evidence="8">Polyp</tissue>
    </source>
</reference>